<evidence type="ECO:0000313" key="4">
    <source>
        <dbReference type="Proteomes" id="UP001143543"/>
    </source>
</evidence>
<dbReference type="InterPro" id="IPR036388">
    <property type="entry name" value="WH-like_DNA-bd_sf"/>
</dbReference>
<keyword evidence="2" id="KW-0472">Membrane</keyword>
<feature type="transmembrane region" description="Helical" evidence="2">
    <location>
        <begin position="347"/>
        <end position="366"/>
    </location>
</feature>
<dbReference type="SMART" id="SM00028">
    <property type="entry name" value="TPR"/>
    <property type="match status" value="3"/>
</dbReference>
<dbReference type="InterPro" id="IPR011990">
    <property type="entry name" value="TPR-like_helical_dom_sf"/>
</dbReference>
<dbReference type="Proteomes" id="UP001143543">
    <property type="component" value="Unassembled WGS sequence"/>
</dbReference>
<keyword evidence="1" id="KW-0175">Coiled coil</keyword>
<sequence length="569" mass="65642">MKMIMTLRKFKSSIYPIISILLFFCTLQINAQTSQELDSLIVVAVKEIQIEKKIPDAIKQLENIQEIAFQKNYSKQYILATNNLGMAYYLLLDYGNSIKYYLDAYNKILKDGDPTNEMMVLNNIAIVYASDENLNKAEAYFKKAYDIAINQQSKVRTNMYASNLAKLNFEMGAIDKAKEYVDITLKTYDAQECELSSKLNALITQNQILLLEKKYNEVIENSLQILKQAEKHHLSEPSVETEIILSKAYLKINNWEKASLFISKGIADAPNDAYKLDLYELKSQLALATNNIRQIYAVKNSMLQLTNSIHKSKNRELLETSKLQFELASSKHDLVLNKEKSAAQKNIYIILTISLVFILLVVSWAFRKKTQVDAQKIVLAESNLKISDLELEKEKQKTAILNQKFKEKELLNALEKEKLKEKENQLKQEIEKGNKKLSDKILFQSTRNELIEDIIQTISNLPDIKKNDELSNSINNLKSHLKEATKWDEFTSSFENVNTKFLNRLKQKHPNLNANDIRFLSFIYLNLSYKEIATLLNITPDSCRKRKERVSKKMGLDSGKSLFEYLSKI</sequence>
<keyword evidence="2" id="KW-0812">Transmembrane</keyword>
<dbReference type="SUPFAM" id="SSF48452">
    <property type="entry name" value="TPR-like"/>
    <property type="match status" value="1"/>
</dbReference>
<protein>
    <recommendedName>
        <fullName evidence="5">Tetratricopeptide repeat protein</fullName>
    </recommendedName>
</protein>
<comment type="caution">
    <text evidence="3">The sequence shown here is derived from an EMBL/GenBank/DDBJ whole genome shotgun (WGS) entry which is preliminary data.</text>
</comment>
<evidence type="ECO:0000256" key="2">
    <source>
        <dbReference type="SAM" id="Phobius"/>
    </source>
</evidence>
<keyword evidence="4" id="KW-1185">Reference proteome</keyword>
<organism evidence="3 4">
    <name type="scientific">Neptunitalea lumnitzerae</name>
    <dbReference type="NCBI Taxonomy" id="2965509"/>
    <lineage>
        <taxon>Bacteria</taxon>
        <taxon>Pseudomonadati</taxon>
        <taxon>Bacteroidota</taxon>
        <taxon>Flavobacteriia</taxon>
        <taxon>Flavobacteriales</taxon>
        <taxon>Flavobacteriaceae</taxon>
        <taxon>Neptunitalea</taxon>
    </lineage>
</organism>
<gene>
    <name evidence="3" type="ORF">Y10_29860</name>
</gene>
<evidence type="ECO:0008006" key="5">
    <source>
        <dbReference type="Google" id="ProtNLM"/>
    </source>
</evidence>
<dbReference type="Gene3D" id="1.10.10.10">
    <property type="entry name" value="Winged helix-like DNA-binding domain superfamily/Winged helix DNA-binding domain"/>
    <property type="match status" value="1"/>
</dbReference>
<dbReference type="EMBL" id="BRVO01000004">
    <property type="protein sequence ID" value="GLB50618.1"/>
    <property type="molecule type" value="Genomic_DNA"/>
</dbReference>
<evidence type="ECO:0000256" key="1">
    <source>
        <dbReference type="SAM" id="Coils"/>
    </source>
</evidence>
<feature type="coiled-coil region" evidence="1">
    <location>
        <begin position="379"/>
        <end position="440"/>
    </location>
</feature>
<reference evidence="3" key="1">
    <citation type="submission" date="2022-07" db="EMBL/GenBank/DDBJ databases">
        <title>Taxonomy of Novel Oxalotrophic and Methylotrophic Bacteria.</title>
        <authorList>
            <person name="Sahin N."/>
            <person name="Tani A."/>
        </authorList>
    </citation>
    <scope>NUCLEOTIDE SEQUENCE</scope>
    <source>
        <strain evidence="3">Y10</strain>
    </source>
</reference>
<dbReference type="Pfam" id="PF13424">
    <property type="entry name" value="TPR_12"/>
    <property type="match status" value="1"/>
</dbReference>
<dbReference type="SUPFAM" id="SSF46894">
    <property type="entry name" value="C-terminal effector domain of the bipartite response regulators"/>
    <property type="match status" value="1"/>
</dbReference>
<dbReference type="Gene3D" id="1.25.40.10">
    <property type="entry name" value="Tetratricopeptide repeat domain"/>
    <property type="match status" value="1"/>
</dbReference>
<dbReference type="InterPro" id="IPR016032">
    <property type="entry name" value="Sig_transdc_resp-reg_C-effctor"/>
</dbReference>
<keyword evidence="2" id="KW-1133">Transmembrane helix</keyword>
<accession>A0ABQ5MMI6</accession>
<evidence type="ECO:0000313" key="3">
    <source>
        <dbReference type="EMBL" id="GLB50618.1"/>
    </source>
</evidence>
<proteinExistence type="predicted"/>
<name>A0ABQ5MMI6_9FLAO</name>
<dbReference type="InterPro" id="IPR019734">
    <property type="entry name" value="TPR_rpt"/>
</dbReference>